<reference evidence="7 8" key="1">
    <citation type="journal article" date="2016" name="Nat. Commun.">
        <title>Thousands of microbial genomes shed light on interconnected biogeochemical processes in an aquifer system.</title>
        <authorList>
            <person name="Anantharaman K."/>
            <person name="Brown C.T."/>
            <person name="Hug L.A."/>
            <person name="Sharon I."/>
            <person name="Castelle C.J."/>
            <person name="Probst A.J."/>
            <person name="Thomas B.C."/>
            <person name="Singh A."/>
            <person name="Wilkins M.J."/>
            <person name="Karaoz U."/>
            <person name="Brodie E.L."/>
            <person name="Williams K.H."/>
            <person name="Hubbard S.S."/>
            <person name="Banfield J.F."/>
        </authorList>
    </citation>
    <scope>NUCLEOTIDE SEQUENCE [LARGE SCALE GENOMIC DNA]</scope>
</reference>
<protein>
    <recommendedName>
        <fullName evidence="9">Tyr recombinase domain-containing protein</fullName>
    </recommendedName>
</protein>
<dbReference type="GO" id="GO:0006310">
    <property type="term" value="P:DNA recombination"/>
    <property type="evidence" value="ECO:0007669"/>
    <property type="project" value="UniProtKB-KW"/>
</dbReference>
<comment type="caution">
    <text evidence="7">The sequence shown here is derived from an EMBL/GenBank/DDBJ whole genome shotgun (WGS) entry which is preliminary data.</text>
</comment>
<dbReference type="PANTHER" id="PTHR30349:SF41">
    <property type="entry name" value="INTEGRASE_RECOMBINASE PROTEIN MJ0367-RELATED"/>
    <property type="match status" value="1"/>
</dbReference>
<dbReference type="InterPro" id="IPR050090">
    <property type="entry name" value="Tyrosine_recombinase_XerCD"/>
</dbReference>
<evidence type="ECO:0000259" key="5">
    <source>
        <dbReference type="PROSITE" id="PS51898"/>
    </source>
</evidence>
<proteinExistence type="inferred from homology"/>
<gene>
    <name evidence="7" type="ORF">A2304_00570</name>
</gene>
<evidence type="ECO:0000256" key="2">
    <source>
        <dbReference type="ARBA" id="ARBA00023125"/>
    </source>
</evidence>
<name>A0A1F7W6K9_9BACT</name>
<dbReference type="SUPFAM" id="SSF56349">
    <property type="entry name" value="DNA breaking-rejoining enzymes"/>
    <property type="match status" value="1"/>
</dbReference>
<dbReference type="AlphaFoldDB" id="A0A1F7W6K9"/>
<organism evidence="7 8">
    <name type="scientific">Candidatus Uhrbacteria bacterium RIFOXYB2_FULL_57_15</name>
    <dbReference type="NCBI Taxonomy" id="1802422"/>
    <lineage>
        <taxon>Bacteria</taxon>
        <taxon>Candidatus Uhriibacteriota</taxon>
    </lineage>
</organism>
<keyword evidence="2 4" id="KW-0238">DNA-binding</keyword>
<dbReference type="InterPro" id="IPR011010">
    <property type="entry name" value="DNA_brk_join_enz"/>
</dbReference>
<accession>A0A1F7W6K9</accession>
<evidence type="ECO:0000256" key="1">
    <source>
        <dbReference type="ARBA" id="ARBA00008857"/>
    </source>
</evidence>
<dbReference type="InterPro" id="IPR013762">
    <property type="entry name" value="Integrase-like_cat_sf"/>
</dbReference>
<feature type="domain" description="Core-binding (CB)" evidence="6">
    <location>
        <begin position="1"/>
        <end position="85"/>
    </location>
</feature>
<evidence type="ECO:0000259" key="6">
    <source>
        <dbReference type="PROSITE" id="PS51900"/>
    </source>
</evidence>
<comment type="similarity">
    <text evidence="1">Belongs to the 'phage' integrase family.</text>
</comment>
<dbReference type="InterPro" id="IPR044068">
    <property type="entry name" value="CB"/>
</dbReference>
<dbReference type="Pfam" id="PF00589">
    <property type="entry name" value="Phage_integrase"/>
    <property type="match status" value="1"/>
</dbReference>
<dbReference type="InterPro" id="IPR010998">
    <property type="entry name" value="Integrase_recombinase_N"/>
</dbReference>
<dbReference type="PROSITE" id="PS51898">
    <property type="entry name" value="TYR_RECOMBINASE"/>
    <property type="match status" value="1"/>
</dbReference>
<dbReference type="PROSITE" id="PS51900">
    <property type="entry name" value="CB"/>
    <property type="match status" value="1"/>
</dbReference>
<keyword evidence="3" id="KW-0233">DNA recombination</keyword>
<evidence type="ECO:0000256" key="4">
    <source>
        <dbReference type="PROSITE-ProRule" id="PRU01248"/>
    </source>
</evidence>
<dbReference type="Gene3D" id="1.10.150.130">
    <property type="match status" value="1"/>
</dbReference>
<dbReference type="PANTHER" id="PTHR30349">
    <property type="entry name" value="PHAGE INTEGRASE-RELATED"/>
    <property type="match status" value="1"/>
</dbReference>
<evidence type="ECO:0000313" key="7">
    <source>
        <dbReference type="EMBL" id="OGL97744.1"/>
    </source>
</evidence>
<dbReference type="Proteomes" id="UP000176501">
    <property type="component" value="Unassembled WGS sequence"/>
</dbReference>
<dbReference type="Gene3D" id="1.10.443.10">
    <property type="entry name" value="Intergrase catalytic core"/>
    <property type="match status" value="1"/>
</dbReference>
<dbReference type="EMBL" id="MGFE01000030">
    <property type="protein sequence ID" value="OGL97744.1"/>
    <property type="molecule type" value="Genomic_DNA"/>
</dbReference>
<sequence length="309" mass="35641">MEIQTALRQFCDYSTFIRGFSPATISRYKSAIRLFASDVGIDTMEQVTEGAFRDFMLRGRTVRHWTANSYVTYHKSFAVFFRWCITEGYMEENPADGMEMPKTDRKLPPKLTRQEATRILETASNMPYPYKFLRWRNHAIFATFLYAGLRKQEVLSLMLTDMDLQNRTIFIRRGKGAKDRIVPMCGSLMESLERYLVERKRLKKTCPEFFTSLNRNVGFTDTGMKRLVEKMNAASGIKFSAHKLRHSFATMMLEGGCDIYSLSRMMGHSDIKTTTIYLAATAEHLRDQIGKHPMDELAGRKKPGSHNAL</sequence>
<dbReference type="GO" id="GO:0003677">
    <property type="term" value="F:DNA binding"/>
    <property type="evidence" value="ECO:0007669"/>
    <property type="project" value="UniProtKB-UniRule"/>
</dbReference>
<dbReference type="InterPro" id="IPR002104">
    <property type="entry name" value="Integrase_catalytic"/>
</dbReference>
<dbReference type="GO" id="GO:0015074">
    <property type="term" value="P:DNA integration"/>
    <property type="evidence" value="ECO:0007669"/>
    <property type="project" value="InterPro"/>
</dbReference>
<evidence type="ECO:0008006" key="9">
    <source>
        <dbReference type="Google" id="ProtNLM"/>
    </source>
</evidence>
<evidence type="ECO:0000313" key="8">
    <source>
        <dbReference type="Proteomes" id="UP000176501"/>
    </source>
</evidence>
<feature type="domain" description="Tyr recombinase" evidence="5">
    <location>
        <begin position="106"/>
        <end position="290"/>
    </location>
</feature>
<evidence type="ECO:0000256" key="3">
    <source>
        <dbReference type="ARBA" id="ARBA00023172"/>
    </source>
</evidence>